<evidence type="ECO:0000313" key="1">
    <source>
        <dbReference type="EMBL" id="HIY65349.1"/>
    </source>
</evidence>
<evidence type="ECO:0008006" key="3">
    <source>
        <dbReference type="Google" id="ProtNLM"/>
    </source>
</evidence>
<organism evidence="1 2">
    <name type="scientific">Candidatus Agrococcus pullicola</name>
    <dbReference type="NCBI Taxonomy" id="2838429"/>
    <lineage>
        <taxon>Bacteria</taxon>
        <taxon>Bacillati</taxon>
        <taxon>Actinomycetota</taxon>
        <taxon>Actinomycetes</taxon>
        <taxon>Micrococcales</taxon>
        <taxon>Microbacteriaceae</taxon>
        <taxon>Agrococcus</taxon>
    </lineage>
</organism>
<dbReference type="EMBL" id="DXDC01000108">
    <property type="protein sequence ID" value="HIY65349.1"/>
    <property type="molecule type" value="Genomic_DNA"/>
</dbReference>
<dbReference type="Pfam" id="PF25681">
    <property type="entry name" value="Phage_TTP_17"/>
    <property type="match status" value="1"/>
</dbReference>
<dbReference type="AlphaFoldDB" id="A0A9D1YT58"/>
<evidence type="ECO:0000313" key="2">
    <source>
        <dbReference type="Proteomes" id="UP000824005"/>
    </source>
</evidence>
<reference evidence="1" key="2">
    <citation type="submission" date="2021-04" db="EMBL/GenBank/DDBJ databases">
        <authorList>
            <person name="Gilroy R."/>
        </authorList>
    </citation>
    <scope>NUCLEOTIDE SEQUENCE</scope>
    <source>
        <strain evidence="1">ChiGjej1B1-98</strain>
    </source>
</reference>
<comment type="caution">
    <text evidence="1">The sequence shown here is derived from an EMBL/GenBank/DDBJ whole genome shotgun (WGS) entry which is preliminary data.</text>
</comment>
<accession>A0A9D1YT58</accession>
<protein>
    <recommendedName>
        <fullName evidence="3">Phage tail protein</fullName>
    </recommendedName>
</protein>
<gene>
    <name evidence="1" type="ORF">H9830_03630</name>
</gene>
<dbReference type="Proteomes" id="UP000824005">
    <property type="component" value="Unassembled WGS sequence"/>
</dbReference>
<name>A0A9D1YT58_9MICO</name>
<sequence>MANNTANITSTNPADGGEFYRAPLGSTLPTDAITDLDVAFKGLGFTGEDGFVVSQARSTEDKRAYGGDVVYSLQTEYGVSVQVTVYESQNAEVLKTVFGDDNVTVSGATTTVKYNKKRLPRSVFVSDHVTDQGLLRQVIPVGQVTEVGDITLVHTDILMYQLTITAYPDANGDYMLEYRTVDAEEPPVGG</sequence>
<proteinExistence type="predicted"/>
<reference evidence="1" key="1">
    <citation type="journal article" date="2021" name="PeerJ">
        <title>Extensive microbial diversity within the chicken gut microbiome revealed by metagenomics and culture.</title>
        <authorList>
            <person name="Gilroy R."/>
            <person name="Ravi A."/>
            <person name="Getino M."/>
            <person name="Pursley I."/>
            <person name="Horton D.L."/>
            <person name="Alikhan N.F."/>
            <person name="Baker D."/>
            <person name="Gharbi K."/>
            <person name="Hall N."/>
            <person name="Watson M."/>
            <person name="Adriaenssens E.M."/>
            <person name="Foster-Nyarko E."/>
            <person name="Jarju S."/>
            <person name="Secka A."/>
            <person name="Antonio M."/>
            <person name="Oren A."/>
            <person name="Chaudhuri R.R."/>
            <person name="La Ragione R."/>
            <person name="Hildebrand F."/>
            <person name="Pallen M.J."/>
        </authorList>
    </citation>
    <scope>NUCLEOTIDE SEQUENCE</scope>
    <source>
        <strain evidence="1">ChiGjej1B1-98</strain>
    </source>
</reference>
<dbReference type="InterPro" id="IPR058154">
    <property type="entry name" value="Bxb1_TTP-like"/>
</dbReference>